<organism evidence="1 2">
    <name type="scientific">Clostridium disporicum</name>
    <dbReference type="NCBI Taxonomy" id="84024"/>
    <lineage>
        <taxon>Bacteria</taxon>
        <taxon>Bacillati</taxon>
        <taxon>Bacillota</taxon>
        <taxon>Clostridia</taxon>
        <taxon>Eubacteriales</taxon>
        <taxon>Clostridiaceae</taxon>
        <taxon>Clostridium</taxon>
    </lineage>
</organism>
<dbReference type="RefSeq" id="WP_148315745.1">
    <property type="nucleotide sequence ID" value="NZ_CABIXQ010000006.1"/>
</dbReference>
<name>A0A174D2N9_9CLOT</name>
<dbReference type="Proteomes" id="UP000095594">
    <property type="component" value="Unassembled WGS sequence"/>
</dbReference>
<proteinExistence type="predicted"/>
<dbReference type="Pfam" id="PF11007">
    <property type="entry name" value="CotJA"/>
    <property type="match status" value="1"/>
</dbReference>
<reference evidence="1 2" key="1">
    <citation type="submission" date="2015-09" db="EMBL/GenBank/DDBJ databases">
        <authorList>
            <consortium name="Pathogen Informatics"/>
        </authorList>
    </citation>
    <scope>NUCLEOTIDE SEQUENCE [LARGE SCALE GENOMIC DNA]</scope>
    <source>
        <strain evidence="1 2">2789STDY5834856</strain>
    </source>
</reference>
<sequence length="54" mass="6259">MKIKDPNLTNNEYAKACIALQKYENLLSTTEAFKLGTIFRDLRSSYEETETVKK</sequence>
<dbReference type="InterPro" id="IPR020256">
    <property type="entry name" value="Spore_coat_CotJA"/>
</dbReference>
<evidence type="ECO:0000313" key="2">
    <source>
        <dbReference type="Proteomes" id="UP000095594"/>
    </source>
</evidence>
<dbReference type="EMBL" id="CYZX01000006">
    <property type="protein sequence ID" value="CUO18320.1"/>
    <property type="molecule type" value="Genomic_DNA"/>
</dbReference>
<dbReference type="OrthoDB" id="9800571at2"/>
<dbReference type="AlphaFoldDB" id="A0A174D2N9"/>
<evidence type="ECO:0000313" key="1">
    <source>
        <dbReference type="EMBL" id="CUO18320.1"/>
    </source>
</evidence>
<accession>A0A174D2N9</accession>
<protein>
    <submittedName>
        <fullName evidence="1">Spore coat associated protein JA (CotJA)</fullName>
    </submittedName>
</protein>
<gene>
    <name evidence="1" type="ORF">ERS852471_01089</name>
</gene>